<dbReference type="AlphaFoldDB" id="A0A316VLB4"/>
<feature type="transmembrane region" description="Helical" evidence="7">
    <location>
        <begin position="73"/>
        <end position="96"/>
    </location>
</feature>
<dbReference type="GO" id="GO:0015513">
    <property type="term" value="F:high-affinity secondary active nitrite transmembrane transporter activity"/>
    <property type="evidence" value="ECO:0007669"/>
    <property type="project" value="TreeGrafter"/>
</dbReference>
<feature type="transmembrane region" description="Helical" evidence="7">
    <location>
        <begin position="33"/>
        <end position="53"/>
    </location>
</feature>
<name>A0A316VLB4_9BASI</name>
<feature type="transmembrane region" description="Helical" evidence="7">
    <location>
        <begin position="164"/>
        <end position="185"/>
    </location>
</feature>
<evidence type="ECO:0000256" key="7">
    <source>
        <dbReference type="SAM" id="Phobius"/>
    </source>
</evidence>
<dbReference type="GO" id="GO:0005886">
    <property type="term" value="C:plasma membrane"/>
    <property type="evidence" value="ECO:0007669"/>
    <property type="project" value="TreeGrafter"/>
</dbReference>
<dbReference type="STRING" id="1280837.A0A316VLB4"/>
<evidence type="ECO:0000256" key="2">
    <source>
        <dbReference type="ARBA" id="ARBA00022692"/>
    </source>
</evidence>
<protein>
    <submittedName>
        <fullName evidence="8">Formate/nitrite transporter</fullName>
    </submittedName>
</protein>
<sequence>MAEAPQMISLEQATWAWIHAGTKKHHSELGVRFVKGAMAGMMLSLGGTLVQIMTANPWFATNAPGLLKILQGLVFPVGLVMIVLFQADLVTGNMAIMIMSTVKRKVPYWAFVIDWTICFLGNLVGALFYAGLIVHFSDIYTTAMDTGAGMQADAKVSAINFRQIFLRGIGCNYAVVSAVFLASLAKDVVSKVVIAYLPIFFFVAAGYEHVVANMFLIPEGLMTGKANFGTGEYIWKSIIASFLGNIVGAALLVLPLVYIHGRDEFDPHSVNQDMIGTSSPTGTYAGPQKKSDHWKDDVERTAAAQ</sequence>
<dbReference type="InterPro" id="IPR000292">
    <property type="entry name" value="For/NO2_transpt"/>
</dbReference>
<gene>
    <name evidence="8" type="ORF">FA14DRAFT_171014</name>
</gene>
<keyword evidence="3 7" id="KW-1133">Transmembrane helix</keyword>
<organism evidence="8 9">
    <name type="scientific">Meira miltonrushii</name>
    <dbReference type="NCBI Taxonomy" id="1280837"/>
    <lineage>
        <taxon>Eukaryota</taxon>
        <taxon>Fungi</taxon>
        <taxon>Dikarya</taxon>
        <taxon>Basidiomycota</taxon>
        <taxon>Ustilaginomycotina</taxon>
        <taxon>Exobasidiomycetes</taxon>
        <taxon>Exobasidiales</taxon>
        <taxon>Brachybasidiaceae</taxon>
        <taxon>Meira</taxon>
    </lineage>
</organism>
<evidence type="ECO:0000256" key="1">
    <source>
        <dbReference type="ARBA" id="ARBA00004141"/>
    </source>
</evidence>
<dbReference type="Proteomes" id="UP000245771">
    <property type="component" value="Unassembled WGS sequence"/>
</dbReference>
<evidence type="ECO:0000256" key="3">
    <source>
        <dbReference type="ARBA" id="ARBA00022989"/>
    </source>
</evidence>
<keyword evidence="9" id="KW-1185">Reference proteome</keyword>
<feature type="transmembrane region" description="Helical" evidence="7">
    <location>
        <begin position="108"/>
        <end position="134"/>
    </location>
</feature>
<keyword evidence="4 7" id="KW-0472">Membrane</keyword>
<dbReference type="EMBL" id="KZ819602">
    <property type="protein sequence ID" value="PWN38307.1"/>
    <property type="molecule type" value="Genomic_DNA"/>
</dbReference>
<reference evidence="8 9" key="1">
    <citation type="journal article" date="2018" name="Mol. Biol. Evol.">
        <title>Broad Genomic Sampling Reveals a Smut Pathogenic Ancestry of the Fungal Clade Ustilaginomycotina.</title>
        <authorList>
            <person name="Kijpornyongpan T."/>
            <person name="Mondo S.J."/>
            <person name="Barry K."/>
            <person name="Sandor L."/>
            <person name="Lee J."/>
            <person name="Lipzen A."/>
            <person name="Pangilinan J."/>
            <person name="LaButti K."/>
            <person name="Hainaut M."/>
            <person name="Henrissat B."/>
            <person name="Grigoriev I.V."/>
            <person name="Spatafora J.W."/>
            <person name="Aime M.C."/>
        </authorList>
    </citation>
    <scope>NUCLEOTIDE SEQUENCE [LARGE SCALE GENOMIC DNA]</scope>
    <source>
        <strain evidence="8 9">MCA 3882</strain>
    </source>
</reference>
<dbReference type="PANTHER" id="PTHR30520:SF6">
    <property type="entry name" value="FORMATE_NITRATE FAMILY TRANSPORTER (EUROFUNG)"/>
    <property type="match status" value="1"/>
</dbReference>
<accession>A0A316VLB4</accession>
<keyword evidence="2 7" id="KW-0812">Transmembrane</keyword>
<evidence type="ECO:0000256" key="4">
    <source>
        <dbReference type="ARBA" id="ARBA00023136"/>
    </source>
</evidence>
<dbReference type="RefSeq" id="XP_025358609.1">
    <property type="nucleotide sequence ID" value="XM_025500304.1"/>
</dbReference>
<feature type="region of interest" description="Disordered" evidence="6">
    <location>
        <begin position="270"/>
        <end position="305"/>
    </location>
</feature>
<dbReference type="OrthoDB" id="4829at2759"/>
<dbReference type="Pfam" id="PF01226">
    <property type="entry name" value="Form_Nir_trans"/>
    <property type="match status" value="1"/>
</dbReference>
<feature type="compositionally biased region" description="Polar residues" evidence="6">
    <location>
        <begin position="270"/>
        <end position="282"/>
    </location>
</feature>
<dbReference type="GO" id="GO:0015707">
    <property type="term" value="P:nitrite transport"/>
    <property type="evidence" value="ECO:0007669"/>
    <property type="project" value="TreeGrafter"/>
</dbReference>
<feature type="transmembrane region" description="Helical" evidence="7">
    <location>
        <begin position="192"/>
        <end position="217"/>
    </location>
</feature>
<dbReference type="InParanoid" id="A0A316VLB4"/>
<evidence type="ECO:0000313" key="8">
    <source>
        <dbReference type="EMBL" id="PWN38307.1"/>
    </source>
</evidence>
<dbReference type="PANTHER" id="PTHR30520">
    <property type="entry name" value="FORMATE TRANSPORTER-RELATED"/>
    <property type="match status" value="1"/>
</dbReference>
<feature type="transmembrane region" description="Helical" evidence="7">
    <location>
        <begin position="237"/>
        <end position="259"/>
    </location>
</feature>
<evidence type="ECO:0000256" key="5">
    <source>
        <dbReference type="ARBA" id="ARBA00049660"/>
    </source>
</evidence>
<dbReference type="InterPro" id="IPR023271">
    <property type="entry name" value="Aquaporin-like"/>
</dbReference>
<dbReference type="Gene3D" id="1.20.1080.10">
    <property type="entry name" value="Glycerol uptake facilitator protein"/>
    <property type="match status" value="1"/>
</dbReference>
<comment type="subcellular location">
    <subcellularLocation>
        <location evidence="1">Membrane</location>
        <topology evidence="1">Multi-pass membrane protein</topology>
    </subcellularLocation>
</comment>
<proteinExistence type="inferred from homology"/>
<evidence type="ECO:0000313" key="9">
    <source>
        <dbReference type="Proteomes" id="UP000245771"/>
    </source>
</evidence>
<comment type="similarity">
    <text evidence="5">Belongs to the FNT transporter (TC 1.A.16) family.</text>
</comment>
<dbReference type="GeneID" id="37022085"/>
<evidence type="ECO:0000256" key="6">
    <source>
        <dbReference type="SAM" id="MobiDB-lite"/>
    </source>
</evidence>
<feature type="compositionally biased region" description="Basic and acidic residues" evidence="6">
    <location>
        <begin position="289"/>
        <end position="305"/>
    </location>
</feature>